<reference evidence="2 3" key="1">
    <citation type="submission" date="2024-02" db="EMBL/GenBank/DDBJ databases">
        <title>De novo assembly and annotation of 12 fungi associated with fruit tree decline syndrome in Ontario, Canada.</title>
        <authorList>
            <person name="Sulman M."/>
            <person name="Ellouze W."/>
            <person name="Ilyukhin E."/>
        </authorList>
    </citation>
    <scope>NUCLEOTIDE SEQUENCE [LARGE SCALE GENOMIC DNA]</scope>
    <source>
        <strain evidence="2 3">M11/M66-122</strain>
    </source>
</reference>
<dbReference type="AlphaFoldDB" id="A0AAN9YJ61"/>
<feature type="domain" description="FAD/NAD(P)-binding" evidence="1">
    <location>
        <begin position="14"/>
        <end position="302"/>
    </location>
</feature>
<sequence>MGSYIRGEDASSSYKVLIAGCSYAGLSAAVNLLEQCDNTDSPIPVDVTIVDERDGFYHLIGSPLALAVKEYSEKAWVEFKDIKVLQRPNVRFIQGALSRVDPANKTATIVSDRPAHATTHQEKYDFFLAATGLRRQWPVVPQSLSRKLYLQEAGRHIDAVTQSTAPVLVVGGGAVGIEMAAELKVSQPHVNVTLAHSRDKLLSSEPLPDAAKECARDLAAESGVEVLLNHRLASAKPKTRGGSGEGEGEGPYEYDVEFENGHRMVASEVITAISRSVPSTVFLPREALSADGYVNVRPTMQFETGTGAGAGATVPNADAHFASGDLINWSGIKRCGAAMHEGKLAALNMHQLMLRERERRREGEGEGGGHEPVFQKLGEIPPMIGLAVGRTAMSCGPDGMDYGPEVMRTFFGDDLGFKICWDHLRLGGIKA</sequence>
<evidence type="ECO:0000313" key="2">
    <source>
        <dbReference type="EMBL" id="KAK7744350.1"/>
    </source>
</evidence>
<dbReference type="GO" id="GO:0050660">
    <property type="term" value="F:flavin adenine dinucleotide binding"/>
    <property type="evidence" value="ECO:0007669"/>
    <property type="project" value="TreeGrafter"/>
</dbReference>
<dbReference type="Pfam" id="PF07992">
    <property type="entry name" value="Pyr_redox_2"/>
    <property type="match status" value="1"/>
</dbReference>
<comment type="caution">
    <text evidence="2">The sequence shown here is derived from an EMBL/GenBank/DDBJ whole genome shotgun (WGS) entry which is preliminary data.</text>
</comment>
<protein>
    <recommendedName>
        <fullName evidence="1">FAD/NAD(P)-binding domain-containing protein</fullName>
    </recommendedName>
</protein>
<proteinExistence type="predicted"/>
<dbReference type="SUPFAM" id="SSF51905">
    <property type="entry name" value="FAD/NAD(P)-binding domain"/>
    <property type="match status" value="1"/>
</dbReference>
<gene>
    <name evidence="2" type="ORF">SLS62_010204</name>
</gene>
<dbReference type="InterPro" id="IPR036188">
    <property type="entry name" value="FAD/NAD-bd_sf"/>
</dbReference>
<dbReference type="PRINTS" id="PR00368">
    <property type="entry name" value="FADPNR"/>
</dbReference>
<keyword evidence="3" id="KW-1185">Reference proteome</keyword>
<dbReference type="GO" id="GO:0004174">
    <property type="term" value="F:electron-transferring-flavoprotein dehydrogenase activity"/>
    <property type="evidence" value="ECO:0007669"/>
    <property type="project" value="TreeGrafter"/>
</dbReference>
<dbReference type="GO" id="GO:0005737">
    <property type="term" value="C:cytoplasm"/>
    <property type="evidence" value="ECO:0007669"/>
    <property type="project" value="TreeGrafter"/>
</dbReference>
<dbReference type="PRINTS" id="PR00411">
    <property type="entry name" value="PNDRDTASEI"/>
</dbReference>
<accession>A0AAN9YJ61</accession>
<evidence type="ECO:0000259" key="1">
    <source>
        <dbReference type="Pfam" id="PF07992"/>
    </source>
</evidence>
<dbReference type="InterPro" id="IPR023753">
    <property type="entry name" value="FAD/NAD-binding_dom"/>
</dbReference>
<name>A0AAN9YJ61_9PEZI</name>
<dbReference type="Gene3D" id="3.50.50.100">
    <property type="match status" value="1"/>
</dbReference>
<dbReference type="PANTHER" id="PTHR43735:SF24">
    <property type="entry name" value="NUCLEOTIDE-DISULPHIDE OXIDOREDUCTASE AMID-LIKE, PUTATIVE (AFU_ORTHOLOGUE AFUA_1G17180)-RELATED"/>
    <property type="match status" value="1"/>
</dbReference>
<dbReference type="EMBL" id="JAKJXP020000121">
    <property type="protein sequence ID" value="KAK7744350.1"/>
    <property type="molecule type" value="Genomic_DNA"/>
</dbReference>
<organism evidence="2 3">
    <name type="scientific">Diatrype stigma</name>
    <dbReference type="NCBI Taxonomy" id="117547"/>
    <lineage>
        <taxon>Eukaryota</taxon>
        <taxon>Fungi</taxon>
        <taxon>Dikarya</taxon>
        <taxon>Ascomycota</taxon>
        <taxon>Pezizomycotina</taxon>
        <taxon>Sordariomycetes</taxon>
        <taxon>Xylariomycetidae</taxon>
        <taxon>Xylariales</taxon>
        <taxon>Diatrypaceae</taxon>
        <taxon>Diatrype</taxon>
    </lineage>
</organism>
<dbReference type="Proteomes" id="UP001320420">
    <property type="component" value="Unassembled WGS sequence"/>
</dbReference>
<evidence type="ECO:0000313" key="3">
    <source>
        <dbReference type="Proteomes" id="UP001320420"/>
    </source>
</evidence>
<dbReference type="PANTHER" id="PTHR43735">
    <property type="entry name" value="APOPTOSIS-INDUCING FACTOR 1"/>
    <property type="match status" value="1"/>
</dbReference>